<dbReference type="InterPro" id="IPR004839">
    <property type="entry name" value="Aminotransferase_I/II_large"/>
</dbReference>
<dbReference type="PANTHER" id="PTHR43510:SF1">
    <property type="entry name" value="AMINOTRANSFERASE FUNCTION, HYPOTHETICAL (EUROFUNG)"/>
    <property type="match status" value="1"/>
</dbReference>
<name>A0A6A5C373_NAEFO</name>
<reference evidence="2 3" key="1">
    <citation type="journal article" date="2019" name="Sci. Rep.">
        <title>Nanopore sequencing improves the draft genome of the human pathogenic amoeba Naegleria fowleri.</title>
        <authorList>
            <person name="Liechti N."/>
            <person name="Schurch N."/>
            <person name="Bruggmann R."/>
            <person name="Wittwer M."/>
        </authorList>
    </citation>
    <scope>NUCLEOTIDE SEQUENCE [LARGE SCALE GENOMIC DNA]</scope>
    <source>
        <strain evidence="2 3">ATCC 30894</strain>
    </source>
</reference>
<feature type="domain" description="Aminotransferase class I/classII large" evidence="1">
    <location>
        <begin position="225"/>
        <end position="572"/>
    </location>
</feature>
<dbReference type="InterPro" id="IPR015422">
    <property type="entry name" value="PyrdxlP-dep_Trfase_small"/>
</dbReference>
<dbReference type="Pfam" id="PF00155">
    <property type="entry name" value="Aminotran_1_2"/>
    <property type="match status" value="1"/>
</dbReference>
<dbReference type="Gene3D" id="3.40.640.10">
    <property type="entry name" value="Type I PLP-dependent aspartate aminotransferase-like (Major domain)"/>
    <property type="match status" value="1"/>
</dbReference>
<dbReference type="InterPro" id="IPR015424">
    <property type="entry name" value="PyrdxlP-dep_Trfase"/>
</dbReference>
<comment type="caution">
    <text evidence="2">The sequence shown here is derived from an EMBL/GenBank/DDBJ whole genome shotgun (WGS) entry which is preliminary data.</text>
</comment>
<dbReference type="SUPFAM" id="SSF53383">
    <property type="entry name" value="PLP-dependent transferases"/>
    <property type="match status" value="1"/>
</dbReference>
<dbReference type="GO" id="GO:0030170">
    <property type="term" value="F:pyridoxal phosphate binding"/>
    <property type="evidence" value="ECO:0007669"/>
    <property type="project" value="InterPro"/>
</dbReference>
<dbReference type="GeneID" id="68119252"/>
<evidence type="ECO:0000313" key="3">
    <source>
        <dbReference type="Proteomes" id="UP000444721"/>
    </source>
</evidence>
<protein>
    <recommendedName>
        <fullName evidence="1">Aminotransferase class I/classII large domain-containing protein</fullName>
    </recommendedName>
</protein>
<dbReference type="InterPro" id="IPR015421">
    <property type="entry name" value="PyrdxlP-dep_Trfase_major"/>
</dbReference>
<proteinExistence type="predicted"/>
<accession>A0A6A5C373</accession>
<dbReference type="CDD" id="cd00609">
    <property type="entry name" value="AAT_like"/>
    <property type="match status" value="1"/>
</dbReference>
<evidence type="ECO:0000259" key="1">
    <source>
        <dbReference type="Pfam" id="PF00155"/>
    </source>
</evidence>
<sequence length="597" mass="67873">MIRKLVLGSLHQTPIMGRLQRSSSSSLAIQGFISTPSSSSSGDVGLSSSCFNNGQLEQEPATSRRGNSFQACATMNHHQRVATESERRNNTWWESSCEVVVDTDDHQHHSSLNSRNAVGNNQVVLERNISSRQEFYQVHYYDMNNTNSTSYNNINNHSNNYTHHHHSRKSTNRILNVSCIKTNHHGLIHHTQQFIHRNYGTTVINQPFFLERYFARYEFHTKYLLSSSDCESMSIRELIGENNEFREGLLNCHLGYTDTKGDLELRELIINKHPNWYGDVAGKPPSNRLAASNVVITTGGVEPILVFAMTCLTKDSHIIIQSPRYQALSEITNIAKTKHSFWHAKLVNQKWTFDVQDLEKLIQPKTTAIILNPIHNPTGHMHTLEEYLKIIEIAKSQNILIFSDEVYRGLEYTEQDASIPSLSALYHNAISMNVMSKSYGLAGLRLGWVVSQNQQILENIVKGKDFTTICNPAPSEYLAKIALKQSEQILHNNRQIVTNNLKIAEEFFKSEENSKLFEWIPPKAGPICFIGFKDGREGAFRFCERVVKDCGVMLLPSTVYNRLDDAHVRIGLGRKNFAEGLQVLSKYMTSSCHHCHH</sequence>
<evidence type="ECO:0000313" key="2">
    <source>
        <dbReference type="EMBL" id="KAF0982176.1"/>
    </source>
</evidence>
<dbReference type="Gene3D" id="3.90.1150.10">
    <property type="entry name" value="Aspartate Aminotransferase, domain 1"/>
    <property type="match status" value="1"/>
</dbReference>
<organism evidence="2 3">
    <name type="scientific">Naegleria fowleri</name>
    <name type="common">Brain eating amoeba</name>
    <dbReference type="NCBI Taxonomy" id="5763"/>
    <lineage>
        <taxon>Eukaryota</taxon>
        <taxon>Discoba</taxon>
        <taxon>Heterolobosea</taxon>
        <taxon>Tetramitia</taxon>
        <taxon>Eutetramitia</taxon>
        <taxon>Vahlkampfiidae</taxon>
        <taxon>Naegleria</taxon>
    </lineage>
</organism>
<dbReference type="OrthoDB" id="7042322at2759"/>
<dbReference type="RefSeq" id="XP_044566889.1">
    <property type="nucleotide sequence ID" value="XM_044702513.1"/>
</dbReference>
<keyword evidence="3" id="KW-1185">Reference proteome</keyword>
<dbReference type="OMA" id="IMAARDY"/>
<gene>
    <name evidence="2" type="ORF">FDP41_012037</name>
</gene>
<dbReference type="PANTHER" id="PTHR43510">
    <property type="entry name" value="AMINOTRANSFERASE FUNCTION, HYPOTHETICAL (EUROFUNG)"/>
    <property type="match status" value="1"/>
</dbReference>
<dbReference type="EMBL" id="VFQX01000012">
    <property type="protein sequence ID" value="KAF0982176.1"/>
    <property type="molecule type" value="Genomic_DNA"/>
</dbReference>
<dbReference type="VEuPathDB" id="AmoebaDB:NF0080230"/>
<dbReference type="VEuPathDB" id="AmoebaDB:FDP41_012037"/>
<dbReference type="VEuPathDB" id="AmoebaDB:NfTy_023510"/>
<dbReference type="AlphaFoldDB" id="A0A6A5C373"/>
<dbReference type="Proteomes" id="UP000444721">
    <property type="component" value="Unassembled WGS sequence"/>
</dbReference>